<keyword evidence="3" id="KW-0597">Phosphoprotein</keyword>
<feature type="transmembrane region" description="Helical" evidence="10">
    <location>
        <begin position="65"/>
        <end position="88"/>
    </location>
</feature>
<dbReference type="InterPro" id="IPR025828">
    <property type="entry name" value="Put_sensor_dom"/>
</dbReference>
<evidence type="ECO:0000256" key="10">
    <source>
        <dbReference type="SAM" id="Phobius"/>
    </source>
</evidence>
<sequence>MTLQDTTRPAPEATMTRPLSDPPAAPAARSRGYAAAWIMAPRAAVYLAILSLPLAILAMGLSVSVFLLGVGTLVLVIGVPLMVASLFLSRGFAAADTALQRWVGMPAFPAPDWRRGRGEGRWAGLTQPLRNGHYWMALVHAVLVRPVIAILAFGLGVSWLAMALGGPTYWFWASFIPDGNSEQVWVGWAVEHLFGGIDPDPDPHLWASMMYLVVGLVFLVTLPLVLRGLVRLHHAATAGMLGRWDADDHEAEVAELDASRGAAIQAEDLALRRLERDIHDGPQQRLVRLQMDLGAIERRAAAGDAEAAQRLAQESRAHAQAALDELRALAGGVAPPLLQDRGIVEALRALGTAGALPVTSAIDPRIDGVLTPETSRNLYFVVAELLTNAAKHSGAAGVELTATLDGAAVEVRVRDDGRGGALPRPGHGLEGLRQRVQGLRGDMEIDSPTGGPTEIRVRVPAA</sequence>
<dbReference type="PANTHER" id="PTHR24421:SF10">
    <property type="entry name" value="NITRATE_NITRITE SENSOR PROTEIN NARQ"/>
    <property type="match status" value="1"/>
</dbReference>
<feature type="transmembrane region" description="Helical" evidence="10">
    <location>
        <begin position="137"/>
        <end position="162"/>
    </location>
</feature>
<evidence type="ECO:0000313" key="12">
    <source>
        <dbReference type="EMBL" id="UGS27645.1"/>
    </source>
</evidence>
<dbReference type="SMART" id="SM00387">
    <property type="entry name" value="HATPase_c"/>
    <property type="match status" value="1"/>
</dbReference>
<name>A0ABY3RXJ4_9MICO</name>
<keyword evidence="10" id="KW-0472">Membrane</keyword>
<evidence type="ECO:0000259" key="11">
    <source>
        <dbReference type="SMART" id="SM00387"/>
    </source>
</evidence>
<evidence type="ECO:0000256" key="5">
    <source>
        <dbReference type="ARBA" id="ARBA00022741"/>
    </source>
</evidence>
<dbReference type="EMBL" id="CP082781">
    <property type="protein sequence ID" value="UGS27645.1"/>
    <property type="molecule type" value="Genomic_DNA"/>
</dbReference>
<keyword evidence="4" id="KW-0808">Transferase</keyword>
<organism evidence="12 13">
    <name type="scientific">Microbacterium resistens</name>
    <dbReference type="NCBI Taxonomy" id="156977"/>
    <lineage>
        <taxon>Bacteria</taxon>
        <taxon>Bacillati</taxon>
        <taxon>Actinomycetota</taxon>
        <taxon>Actinomycetes</taxon>
        <taxon>Micrococcales</taxon>
        <taxon>Microbacteriaceae</taxon>
        <taxon>Microbacterium</taxon>
    </lineage>
</organism>
<keyword evidence="10" id="KW-0812">Transmembrane</keyword>
<dbReference type="InterPro" id="IPR011712">
    <property type="entry name" value="Sig_transdc_His_kin_sub3_dim/P"/>
</dbReference>
<keyword evidence="10" id="KW-1133">Transmembrane helix</keyword>
<protein>
    <recommendedName>
        <fullName evidence="2">histidine kinase</fullName>
        <ecNumber evidence="2">2.7.13.3</ecNumber>
    </recommendedName>
</protein>
<dbReference type="InterPro" id="IPR003594">
    <property type="entry name" value="HATPase_dom"/>
</dbReference>
<dbReference type="Pfam" id="PF02518">
    <property type="entry name" value="HATPase_c"/>
    <property type="match status" value="1"/>
</dbReference>
<dbReference type="Proteomes" id="UP001199642">
    <property type="component" value="Chromosome"/>
</dbReference>
<evidence type="ECO:0000256" key="1">
    <source>
        <dbReference type="ARBA" id="ARBA00000085"/>
    </source>
</evidence>
<dbReference type="EC" id="2.7.13.3" evidence="2"/>
<feature type="region of interest" description="Disordered" evidence="9">
    <location>
        <begin position="1"/>
        <end position="25"/>
    </location>
</feature>
<dbReference type="Pfam" id="PF13796">
    <property type="entry name" value="Sensor"/>
    <property type="match status" value="1"/>
</dbReference>
<evidence type="ECO:0000256" key="8">
    <source>
        <dbReference type="ARBA" id="ARBA00023012"/>
    </source>
</evidence>
<feature type="transmembrane region" description="Helical" evidence="10">
    <location>
        <begin position="205"/>
        <end position="226"/>
    </location>
</feature>
<evidence type="ECO:0000256" key="2">
    <source>
        <dbReference type="ARBA" id="ARBA00012438"/>
    </source>
</evidence>
<keyword evidence="5" id="KW-0547">Nucleotide-binding</keyword>
<feature type="transmembrane region" description="Helical" evidence="10">
    <location>
        <begin position="39"/>
        <end position="59"/>
    </location>
</feature>
<keyword evidence="8" id="KW-0902">Two-component regulatory system</keyword>
<dbReference type="PANTHER" id="PTHR24421">
    <property type="entry name" value="NITRATE/NITRITE SENSOR PROTEIN NARX-RELATED"/>
    <property type="match status" value="1"/>
</dbReference>
<dbReference type="RefSeq" id="WP_219086372.1">
    <property type="nucleotide sequence ID" value="NZ_CP082781.1"/>
</dbReference>
<comment type="catalytic activity">
    <reaction evidence="1">
        <text>ATP + protein L-histidine = ADP + protein N-phospho-L-histidine.</text>
        <dbReference type="EC" id="2.7.13.3"/>
    </reaction>
</comment>
<feature type="domain" description="Histidine kinase/HSP90-like ATPase" evidence="11">
    <location>
        <begin position="373"/>
        <end position="462"/>
    </location>
</feature>
<keyword evidence="6" id="KW-0418">Kinase</keyword>
<evidence type="ECO:0000256" key="4">
    <source>
        <dbReference type="ARBA" id="ARBA00022679"/>
    </source>
</evidence>
<gene>
    <name evidence="12" type="ORF">K8F61_05520</name>
</gene>
<evidence type="ECO:0000313" key="13">
    <source>
        <dbReference type="Proteomes" id="UP001199642"/>
    </source>
</evidence>
<reference evidence="12 13" key="1">
    <citation type="submission" date="2023-01" db="EMBL/GenBank/DDBJ databases">
        <title>Characterization of estradiol degrading bacteria Microbacterium sp. MZT7 and reveal degrading genes through genome analysis.</title>
        <authorList>
            <person name="Hao P."/>
            <person name="Gao Y."/>
        </authorList>
    </citation>
    <scope>NUCLEOTIDE SEQUENCE [LARGE SCALE GENOMIC DNA]</scope>
    <source>
        <strain evidence="12 13">MZT7</strain>
    </source>
</reference>
<dbReference type="Pfam" id="PF07730">
    <property type="entry name" value="HisKA_3"/>
    <property type="match status" value="1"/>
</dbReference>
<evidence type="ECO:0000256" key="6">
    <source>
        <dbReference type="ARBA" id="ARBA00022777"/>
    </source>
</evidence>
<dbReference type="InterPro" id="IPR050482">
    <property type="entry name" value="Sensor_HK_TwoCompSys"/>
</dbReference>
<keyword evidence="7" id="KW-0067">ATP-binding</keyword>
<evidence type="ECO:0000256" key="7">
    <source>
        <dbReference type="ARBA" id="ARBA00022840"/>
    </source>
</evidence>
<dbReference type="CDD" id="cd16917">
    <property type="entry name" value="HATPase_UhpB-NarQ-NarX-like"/>
    <property type="match status" value="1"/>
</dbReference>
<keyword evidence="13" id="KW-1185">Reference proteome</keyword>
<accession>A0ABY3RXJ4</accession>
<evidence type="ECO:0000256" key="9">
    <source>
        <dbReference type="SAM" id="MobiDB-lite"/>
    </source>
</evidence>
<proteinExistence type="predicted"/>
<evidence type="ECO:0000256" key="3">
    <source>
        <dbReference type="ARBA" id="ARBA00022553"/>
    </source>
</evidence>